<sequence>MFQASKNFMTIRPSTIGATEMKYRVFLIVIKKKKIQNRAFVTYLIFFFLNKQINLKLLRNKSKIAKLCNTKFSISFPSNSYRGNLRSKSISRRYLKMSPAIYSHLKYLFIIINVDKMFLANLRAHMSVAVVVTGYQSSSLVVRRCNGFAHNTAGAAVRVTLSPRRLSRSYFVIVIFYRLSRFVRNTLKKSNNISFVRPLLS</sequence>
<keyword evidence="2" id="KW-1185">Reference proteome</keyword>
<reference evidence="1 2" key="1">
    <citation type="submission" date="2019-08" db="EMBL/GenBank/DDBJ databases">
        <title>The genome of the soybean aphid Biotype 1, its phylome, world population structure and adaptation to the North American continent.</title>
        <authorList>
            <person name="Giordano R."/>
            <person name="Donthu R.K."/>
            <person name="Hernandez A.G."/>
            <person name="Wright C.L."/>
            <person name="Zimin A.V."/>
        </authorList>
    </citation>
    <scope>NUCLEOTIDE SEQUENCE [LARGE SCALE GENOMIC DNA]</scope>
    <source>
        <tissue evidence="1">Whole aphids</tissue>
    </source>
</reference>
<dbReference type="AlphaFoldDB" id="A0A6G0TD29"/>
<proteinExistence type="predicted"/>
<evidence type="ECO:0000313" key="2">
    <source>
        <dbReference type="Proteomes" id="UP000475862"/>
    </source>
</evidence>
<dbReference type="Proteomes" id="UP000475862">
    <property type="component" value="Unassembled WGS sequence"/>
</dbReference>
<comment type="caution">
    <text evidence="1">The sequence shown here is derived from an EMBL/GenBank/DDBJ whole genome shotgun (WGS) entry which is preliminary data.</text>
</comment>
<evidence type="ECO:0000313" key="1">
    <source>
        <dbReference type="EMBL" id="KAE9530846.1"/>
    </source>
</evidence>
<gene>
    <name evidence="1" type="ORF">AGLY_011308</name>
</gene>
<dbReference type="EMBL" id="VYZN01000042">
    <property type="protein sequence ID" value="KAE9530846.1"/>
    <property type="molecule type" value="Genomic_DNA"/>
</dbReference>
<accession>A0A6G0TD29</accession>
<organism evidence="1 2">
    <name type="scientific">Aphis glycines</name>
    <name type="common">Soybean aphid</name>
    <dbReference type="NCBI Taxonomy" id="307491"/>
    <lineage>
        <taxon>Eukaryota</taxon>
        <taxon>Metazoa</taxon>
        <taxon>Ecdysozoa</taxon>
        <taxon>Arthropoda</taxon>
        <taxon>Hexapoda</taxon>
        <taxon>Insecta</taxon>
        <taxon>Pterygota</taxon>
        <taxon>Neoptera</taxon>
        <taxon>Paraneoptera</taxon>
        <taxon>Hemiptera</taxon>
        <taxon>Sternorrhyncha</taxon>
        <taxon>Aphidomorpha</taxon>
        <taxon>Aphidoidea</taxon>
        <taxon>Aphididae</taxon>
        <taxon>Aphidini</taxon>
        <taxon>Aphis</taxon>
        <taxon>Aphis</taxon>
    </lineage>
</organism>
<protein>
    <submittedName>
        <fullName evidence="1">Uncharacterized protein</fullName>
    </submittedName>
</protein>
<name>A0A6G0TD29_APHGL</name>